<reference evidence="2 3" key="1">
    <citation type="submission" date="2019-03" db="EMBL/GenBank/DDBJ databases">
        <title>Draft genome sequences of novel Actinobacteria.</title>
        <authorList>
            <person name="Sahin N."/>
            <person name="Ay H."/>
            <person name="Saygin H."/>
        </authorList>
    </citation>
    <scope>NUCLEOTIDE SEQUENCE [LARGE SCALE GENOMIC DNA]</scope>
    <source>
        <strain evidence="2 3">JCM 13523</strain>
    </source>
</reference>
<feature type="transmembrane region" description="Helical" evidence="1">
    <location>
        <begin position="381"/>
        <end position="399"/>
    </location>
</feature>
<feature type="transmembrane region" description="Helical" evidence="1">
    <location>
        <begin position="161"/>
        <end position="178"/>
    </location>
</feature>
<feature type="transmembrane region" description="Helical" evidence="1">
    <location>
        <begin position="291"/>
        <end position="311"/>
    </location>
</feature>
<evidence type="ECO:0000256" key="1">
    <source>
        <dbReference type="SAM" id="Phobius"/>
    </source>
</evidence>
<comment type="caution">
    <text evidence="2">The sequence shown here is derived from an EMBL/GenBank/DDBJ whole genome shotgun (WGS) entry which is preliminary data.</text>
</comment>
<keyword evidence="1" id="KW-0812">Transmembrane</keyword>
<organism evidence="2 3">
    <name type="scientific">Kribbella antibiotica</name>
    <dbReference type="NCBI Taxonomy" id="190195"/>
    <lineage>
        <taxon>Bacteria</taxon>
        <taxon>Bacillati</taxon>
        <taxon>Actinomycetota</taxon>
        <taxon>Actinomycetes</taxon>
        <taxon>Propionibacteriales</taxon>
        <taxon>Kribbellaceae</taxon>
        <taxon>Kribbella</taxon>
    </lineage>
</organism>
<proteinExistence type="predicted"/>
<feature type="transmembrane region" description="Helical" evidence="1">
    <location>
        <begin position="108"/>
        <end position="129"/>
    </location>
</feature>
<feature type="transmembrane region" description="Helical" evidence="1">
    <location>
        <begin position="82"/>
        <end position="102"/>
    </location>
</feature>
<evidence type="ECO:0000313" key="2">
    <source>
        <dbReference type="EMBL" id="TDD61896.1"/>
    </source>
</evidence>
<keyword evidence="1" id="KW-0472">Membrane</keyword>
<evidence type="ECO:0008006" key="4">
    <source>
        <dbReference type="Google" id="ProtNLM"/>
    </source>
</evidence>
<dbReference type="InterPro" id="IPR018580">
    <property type="entry name" value="Uncharacterised_YfhO"/>
</dbReference>
<keyword evidence="3" id="KW-1185">Reference proteome</keyword>
<feature type="transmembrane region" description="Helical" evidence="1">
    <location>
        <begin position="12"/>
        <end position="31"/>
    </location>
</feature>
<evidence type="ECO:0000313" key="3">
    <source>
        <dbReference type="Proteomes" id="UP000295124"/>
    </source>
</evidence>
<dbReference type="PANTHER" id="PTHR38454">
    <property type="entry name" value="INTEGRAL MEMBRANE PROTEIN-RELATED"/>
    <property type="match status" value="1"/>
</dbReference>
<dbReference type="Proteomes" id="UP000295124">
    <property type="component" value="Unassembled WGS sequence"/>
</dbReference>
<name>A0A4R4ZU70_9ACTN</name>
<dbReference type="AlphaFoldDB" id="A0A4R4ZU70"/>
<keyword evidence="1" id="KW-1133">Transmembrane helix</keyword>
<feature type="transmembrane region" description="Helical" evidence="1">
    <location>
        <begin position="208"/>
        <end position="225"/>
    </location>
</feature>
<gene>
    <name evidence="2" type="ORF">E1263_05775</name>
</gene>
<feature type="transmembrane region" description="Helical" evidence="1">
    <location>
        <begin position="237"/>
        <end position="256"/>
    </location>
</feature>
<feature type="transmembrane region" description="Helical" evidence="1">
    <location>
        <begin position="804"/>
        <end position="824"/>
    </location>
</feature>
<dbReference type="Pfam" id="PF09586">
    <property type="entry name" value="YfhO"/>
    <property type="match status" value="1"/>
</dbReference>
<dbReference type="OrthoDB" id="9815466at2"/>
<feature type="transmembrane region" description="Helical" evidence="1">
    <location>
        <begin position="355"/>
        <end position="374"/>
    </location>
</feature>
<accession>A0A4R4ZU70</accession>
<dbReference type="EMBL" id="SMKX01000010">
    <property type="protein sequence ID" value="TDD61896.1"/>
    <property type="molecule type" value="Genomic_DNA"/>
</dbReference>
<dbReference type="PANTHER" id="PTHR38454:SF1">
    <property type="entry name" value="INTEGRAL MEMBRANE PROTEIN"/>
    <property type="match status" value="1"/>
</dbReference>
<sequence length="863" mass="91345">MSALLFRFRSHWPSLLAGVASAAMFVAAGIVRGTFPFGERTRNVYDLGNQFIPMAAYLRDVVTGRGNGDLIFNWQSGFGTPFVGDFMAYVGSSLSWIALILPRAQIDLALYLIAVAAMGLAAGAMTAYLRMLRPSGPVWVAITAGASYGACAWAVGEGAYMTLWLSGLIAFPLICLLCEWTLQRRSVLATVVTPLVVALLWTSHFYTVYMATIAAGIVTLARVLAGEEAWRWRLTGGLRCALAVALGIGLTAPLLIPTFPLVKAATPSPDREFHPLGAEQFLARLLSGTSGLGYAPALTVGTLMLLLALTFPLNRRIPLRQRVVWTVLVVLTASTLQIPFTHRVWHGFDTPDGNAFRQAFVIAGMLVILGWLSASAGLGSVVTLVLPMALMLGLVTWTWDIEYSTPVTHVAVPILLCLAGLAWLVTQRRVPRWLRRGTVAVLIGAVLVEGTLTAAVLDRTNLLGRTRPWGVEHAVARELVESVNDWPRHRTAPGALTTQNDPMLIGGQGPQHYSSTIPYRTTQVLEALGFGYAAYGRALEDPENPVVDAIFAIHARVGRGPVLVKNANVAPLVTLRPAKLWQSPDPGPFGAQETALGADVYTMTKLVHSNGSTASVSIRDGVVRMLPPADRRGPSEVHLVTHCRPGSYAYLVAPDFPGNALVDGVWRPISGGKRPGIYSGAAMRRVGTADANGLVRVTLQLTEPGRLPSDTVGCLDRGRLESAVAGLTAATDIRVSGHKLTAHLPSGPAATAVVGVVGIDGWVCSVDGSPAELRSDAAGLVAVPIRAGASELACSYQLPGGRTGLAVGAGAVLGLLLLIALVAWRRRPRSGDELGEFSEGVDGVAGPGGVAVGMLKGTDRVHA</sequence>
<dbReference type="RefSeq" id="WP_132166113.1">
    <property type="nucleotide sequence ID" value="NZ_SMKX01000010.1"/>
</dbReference>
<feature type="transmembrane region" description="Helical" evidence="1">
    <location>
        <begin position="437"/>
        <end position="457"/>
    </location>
</feature>
<protein>
    <recommendedName>
        <fullName evidence="4">YfhO family protein</fullName>
    </recommendedName>
</protein>
<feature type="transmembrane region" description="Helical" evidence="1">
    <location>
        <begin position="136"/>
        <end position="155"/>
    </location>
</feature>
<feature type="transmembrane region" description="Helical" evidence="1">
    <location>
        <begin position="323"/>
        <end position="340"/>
    </location>
</feature>
<feature type="transmembrane region" description="Helical" evidence="1">
    <location>
        <begin position="405"/>
        <end position="425"/>
    </location>
</feature>